<organism evidence="2 3">
    <name type="scientific">Aspergillus sclerotiicarbonarius (strain CBS 121057 / IBT 28362)</name>
    <dbReference type="NCBI Taxonomy" id="1448318"/>
    <lineage>
        <taxon>Eukaryota</taxon>
        <taxon>Fungi</taxon>
        <taxon>Dikarya</taxon>
        <taxon>Ascomycota</taxon>
        <taxon>Pezizomycotina</taxon>
        <taxon>Eurotiomycetes</taxon>
        <taxon>Eurotiomycetidae</taxon>
        <taxon>Eurotiales</taxon>
        <taxon>Aspergillaceae</taxon>
        <taxon>Aspergillus</taxon>
        <taxon>Aspergillus subgen. Circumdati</taxon>
    </lineage>
</organism>
<dbReference type="Proteomes" id="UP000248423">
    <property type="component" value="Unassembled WGS sequence"/>
</dbReference>
<feature type="compositionally biased region" description="Polar residues" evidence="1">
    <location>
        <begin position="115"/>
        <end position="127"/>
    </location>
</feature>
<dbReference type="EMBL" id="KZ826323">
    <property type="protein sequence ID" value="PYI10286.1"/>
    <property type="molecule type" value="Genomic_DNA"/>
</dbReference>
<proteinExistence type="predicted"/>
<name>A0A319EJ15_ASPSB</name>
<dbReference type="STRING" id="1448318.A0A319EJ15"/>
<accession>A0A319EJ15</accession>
<protein>
    <recommendedName>
        <fullName evidence="4">F-box domain-containing protein</fullName>
    </recommendedName>
</protein>
<evidence type="ECO:0008006" key="4">
    <source>
        <dbReference type="Google" id="ProtNLM"/>
    </source>
</evidence>
<sequence>MKDPLQHSRAMHLPNEILLMIGKHVDDLPTKRSLTLCSKQFCHLFQPLLYSQLDLTAIYHRRDKTILRKVAIPLIQHICRRPDLASFVRCLKVEADDPTRLDYSLHPDTERVDENANNPTSPASQGEENAEQVDEDVKLDIALLNSVLEEICEKDSERSKWLSQLVALNEEAWSSILFTRLVHVKELSLWYGMPLLFQEILNRISKRNKPFHETSPFPFLRKVEIWRLPSSYADSNLAVPFFSLPTVRIIRILDLSGQDWLDTDDIRFDLSSIANPTHSVTEIFFGGAVSSRVIGKWLAACDKLESFNMQYGYHVQEYTYDAVVENPFHPNELRQSLLRFSKSLEHLVMGFSLRYPIVRETFVENEDDPHDWEDMPFDSLKDFSVLKILAMRHQNLMMLVEDDKDEYLGNLLPSSLEYLVFLEIDKTRFSQLVSNLIQLIREREIHVPQLETIGLDIDLAPHSNDPTDYENNENFLLLETACADNGIGLQLEGYSEDQKNSNEVSF</sequence>
<feature type="region of interest" description="Disordered" evidence="1">
    <location>
        <begin position="101"/>
        <end position="132"/>
    </location>
</feature>
<evidence type="ECO:0000313" key="2">
    <source>
        <dbReference type="EMBL" id="PYI10286.1"/>
    </source>
</evidence>
<gene>
    <name evidence="2" type="ORF">BO78DRAFT_237607</name>
</gene>
<reference evidence="2 3" key="1">
    <citation type="submission" date="2018-02" db="EMBL/GenBank/DDBJ databases">
        <title>The genomes of Aspergillus section Nigri reveals drivers in fungal speciation.</title>
        <authorList>
            <consortium name="DOE Joint Genome Institute"/>
            <person name="Vesth T.C."/>
            <person name="Nybo J."/>
            <person name="Theobald S."/>
            <person name="Brandl J."/>
            <person name="Frisvad J.C."/>
            <person name="Nielsen K.F."/>
            <person name="Lyhne E.K."/>
            <person name="Kogle M.E."/>
            <person name="Kuo A."/>
            <person name="Riley R."/>
            <person name="Clum A."/>
            <person name="Nolan M."/>
            <person name="Lipzen A."/>
            <person name="Salamov A."/>
            <person name="Henrissat B."/>
            <person name="Wiebenga A."/>
            <person name="De vries R.P."/>
            <person name="Grigoriev I.V."/>
            <person name="Mortensen U.H."/>
            <person name="Andersen M.R."/>
            <person name="Baker S.E."/>
        </authorList>
    </citation>
    <scope>NUCLEOTIDE SEQUENCE [LARGE SCALE GENOMIC DNA]</scope>
    <source>
        <strain evidence="2 3">CBS 121057</strain>
    </source>
</reference>
<dbReference type="OrthoDB" id="2520703at2759"/>
<evidence type="ECO:0000313" key="3">
    <source>
        <dbReference type="Proteomes" id="UP000248423"/>
    </source>
</evidence>
<dbReference type="VEuPathDB" id="FungiDB:BO78DRAFT_237607"/>
<feature type="compositionally biased region" description="Basic and acidic residues" evidence="1">
    <location>
        <begin position="101"/>
        <end position="114"/>
    </location>
</feature>
<evidence type="ECO:0000256" key="1">
    <source>
        <dbReference type="SAM" id="MobiDB-lite"/>
    </source>
</evidence>
<dbReference type="AlphaFoldDB" id="A0A319EJ15"/>
<keyword evidence="3" id="KW-1185">Reference proteome</keyword>